<dbReference type="OrthoDB" id="4187154at2759"/>
<organism evidence="3 4">
    <name type="scientific">Nesidiocoris tenuis</name>
    <dbReference type="NCBI Taxonomy" id="355587"/>
    <lineage>
        <taxon>Eukaryota</taxon>
        <taxon>Metazoa</taxon>
        <taxon>Ecdysozoa</taxon>
        <taxon>Arthropoda</taxon>
        <taxon>Hexapoda</taxon>
        <taxon>Insecta</taxon>
        <taxon>Pterygota</taxon>
        <taxon>Neoptera</taxon>
        <taxon>Paraneoptera</taxon>
        <taxon>Hemiptera</taxon>
        <taxon>Heteroptera</taxon>
        <taxon>Panheteroptera</taxon>
        <taxon>Cimicomorpha</taxon>
        <taxon>Miridae</taxon>
        <taxon>Dicyphina</taxon>
        <taxon>Nesidiocoris</taxon>
    </lineage>
</organism>
<sequence>MDDQNRMMHPVPGQVGMLPQGYGMQAVDPNHGTPATPDVDSRKQDIGEILQQIMNITDQSLDEAQARKHTLNCHRMKPSLFSVLCEIKEKTVMQIDEEQLRRMRWENDFFKIGLRNIRMKRDVEYDRTFGYKRREYVGDSGIEWEGGQKEKKSEGIPGIKNEREKKIPSRIKNWKNTNGSERIWREIRNKRGANETGNNARNSSYRGDRVNESIVSFRKSFYSCAFTQNRFPNKSVFQFNMTCLLQNVEVLFRGRCHVQNTVFWRALCLRFRDPVLSKVRPLLRIRVRKRRVKNLPLRPLSWAWAVSLYRQTVSCSFCVMGISLYRSSGLRRTSTFWRRLRNPLGQPPPFRRIEVMSLSNARKQASKASQHLTNRRVPTLCASTSRLNPLCGFGRLLTILEGS</sequence>
<evidence type="ECO:0000259" key="2">
    <source>
        <dbReference type="PROSITE" id="PS51978"/>
    </source>
</evidence>
<dbReference type="GO" id="GO:0005634">
    <property type="term" value="C:nucleus"/>
    <property type="evidence" value="ECO:0007669"/>
    <property type="project" value="UniProtKB-SubCell"/>
</dbReference>
<dbReference type="InterPro" id="IPR005542">
    <property type="entry name" value="PBX_PBC_dom"/>
</dbReference>
<name>A0A6H5G5B0_9HEMI</name>
<comment type="subcellular location">
    <subcellularLocation>
        <location evidence="1">Nucleus</location>
    </subcellularLocation>
</comment>
<accession>A0A6H5G5B0</accession>
<evidence type="ECO:0000313" key="4">
    <source>
        <dbReference type="Proteomes" id="UP000479000"/>
    </source>
</evidence>
<dbReference type="GO" id="GO:0003700">
    <property type="term" value="F:DNA-binding transcription factor activity"/>
    <property type="evidence" value="ECO:0007669"/>
    <property type="project" value="InterPro"/>
</dbReference>
<dbReference type="EMBL" id="CADCXU010005924">
    <property type="protein sequence ID" value="CAA9997741.1"/>
    <property type="molecule type" value="Genomic_DNA"/>
</dbReference>
<dbReference type="AlphaFoldDB" id="A0A6H5G5B0"/>
<dbReference type="PROSITE" id="PS51978">
    <property type="entry name" value="PBC"/>
    <property type="match status" value="1"/>
</dbReference>
<evidence type="ECO:0000313" key="3">
    <source>
        <dbReference type="EMBL" id="CAA9997741.1"/>
    </source>
</evidence>
<proteinExistence type="predicted"/>
<evidence type="ECO:0000256" key="1">
    <source>
        <dbReference type="ARBA" id="ARBA00004123"/>
    </source>
</evidence>
<reference evidence="3 4" key="1">
    <citation type="submission" date="2020-02" db="EMBL/GenBank/DDBJ databases">
        <authorList>
            <person name="Ferguson B K."/>
        </authorList>
    </citation>
    <scope>NUCLEOTIDE SEQUENCE [LARGE SCALE GENOMIC DNA]</scope>
</reference>
<protein>
    <recommendedName>
        <fullName evidence="2">PBC domain-containing protein</fullName>
    </recommendedName>
</protein>
<dbReference type="Proteomes" id="UP000479000">
    <property type="component" value="Unassembled WGS sequence"/>
</dbReference>
<gene>
    <name evidence="3" type="ORF">NTEN_LOCUS4035</name>
</gene>
<feature type="domain" description="PBC" evidence="2">
    <location>
        <begin position="41"/>
        <end position="99"/>
    </location>
</feature>
<dbReference type="Pfam" id="PF03792">
    <property type="entry name" value="PBC"/>
    <property type="match status" value="1"/>
</dbReference>
<keyword evidence="4" id="KW-1185">Reference proteome</keyword>